<dbReference type="InterPro" id="IPR006683">
    <property type="entry name" value="Thioestr_dom"/>
</dbReference>
<evidence type="ECO:0000256" key="1">
    <source>
        <dbReference type="ARBA" id="ARBA00008324"/>
    </source>
</evidence>
<dbReference type="Gene3D" id="3.10.129.10">
    <property type="entry name" value="Hotdog Thioesterase"/>
    <property type="match status" value="1"/>
</dbReference>
<dbReference type="GO" id="GO:0047617">
    <property type="term" value="F:fatty acyl-CoA hydrolase activity"/>
    <property type="evidence" value="ECO:0007669"/>
    <property type="project" value="InterPro"/>
</dbReference>
<dbReference type="InterPro" id="IPR039298">
    <property type="entry name" value="ACOT13"/>
</dbReference>
<comment type="similarity">
    <text evidence="1">Belongs to the thioesterase PaaI family.</text>
</comment>
<dbReference type="AlphaFoldDB" id="A0A940S0Y1"/>
<dbReference type="PANTHER" id="PTHR21660">
    <property type="entry name" value="THIOESTERASE SUPERFAMILY MEMBER-RELATED"/>
    <property type="match status" value="1"/>
</dbReference>
<dbReference type="InterPro" id="IPR003736">
    <property type="entry name" value="PAAI_dom"/>
</dbReference>
<dbReference type="PANTHER" id="PTHR21660:SF1">
    <property type="entry name" value="ACYL-COENZYME A THIOESTERASE 13"/>
    <property type="match status" value="1"/>
</dbReference>
<dbReference type="InterPro" id="IPR029069">
    <property type="entry name" value="HotDog_dom_sf"/>
</dbReference>
<keyword evidence="2" id="KW-0378">Hydrolase</keyword>
<protein>
    <submittedName>
        <fullName evidence="4">PaaI family thioesterase</fullName>
    </submittedName>
</protein>
<dbReference type="Pfam" id="PF03061">
    <property type="entry name" value="4HBT"/>
    <property type="match status" value="1"/>
</dbReference>
<dbReference type="SUPFAM" id="SSF54637">
    <property type="entry name" value="Thioesterase/thiol ester dehydrase-isomerase"/>
    <property type="match status" value="1"/>
</dbReference>
<reference evidence="4" key="1">
    <citation type="submission" date="2021-03" db="EMBL/GenBank/DDBJ databases">
        <title>Sagittula salina sp. nov. strain M10.9X isolated from the marine waste.</title>
        <authorList>
            <person name="Satari L."/>
            <person name="Molina-Menor E."/>
            <person name="Vidal-Verdu A."/>
            <person name="Pascual J."/>
            <person name="Pereto J."/>
            <person name="Porcar M."/>
        </authorList>
    </citation>
    <scope>NUCLEOTIDE SEQUENCE</scope>
    <source>
        <strain evidence="4">M10.9X</strain>
    </source>
</reference>
<proteinExistence type="inferred from homology"/>
<accession>A0A940S0Y1</accession>
<keyword evidence="5" id="KW-1185">Reference proteome</keyword>
<dbReference type="Proteomes" id="UP000675940">
    <property type="component" value="Unassembled WGS sequence"/>
</dbReference>
<gene>
    <name evidence="4" type="ORF">J5474_08640</name>
</gene>
<evidence type="ECO:0000313" key="5">
    <source>
        <dbReference type="Proteomes" id="UP000675940"/>
    </source>
</evidence>
<evidence type="ECO:0000259" key="3">
    <source>
        <dbReference type="Pfam" id="PF03061"/>
    </source>
</evidence>
<organism evidence="4 5">
    <name type="scientific">Sagittula salina</name>
    <dbReference type="NCBI Taxonomy" id="2820268"/>
    <lineage>
        <taxon>Bacteria</taxon>
        <taxon>Pseudomonadati</taxon>
        <taxon>Pseudomonadota</taxon>
        <taxon>Alphaproteobacteria</taxon>
        <taxon>Rhodobacterales</taxon>
        <taxon>Roseobacteraceae</taxon>
        <taxon>Sagittula</taxon>
    </lineage>
</organism>
<evidence type="ECO:0000256" key="2">
    <source>
        <dbReference type="ARBA" id="ARBA00022801"/>
    </source>
</evidence>
<evidence type="ECO:0000313" key="4">
    <source>
        <dbReference type="EMBL" id="MBP0482556.1"/>
    </source>
</evidence>
<dbReference type="EMBL" id="JAGISH010000004">
    <property type="protein sequence ID" value="MBP0482556.1"/>
    <property type="molecule type" value="Genomic_DNA"/>
</dbReference>
<dbReference type="CDD" id="cd03443">
    <property type="entry name" value="PaaI_thioesterase"/>
    <property type="match status" value="1"/>
</dbReference>
<comment type="caution">
    <text evidence="4">The sequence shown here is derived from an EMBL/GenBank/DDBJ whole genome shotgun (WGS) entry which is preliminary data.</text>
</comment>
<dbReference type="NCBIfam" id="TIGR00369">
    <property type="entry name" value="unchar_dom_1"/>
    <property type="match status" value="1"/>
</dbReference>
<name>A0A940S0Y1_9RHOB</name>
<feature type="domain" description="Thioesterase" evidence="3">
    <location>
        <begin position="46"/>
        <end position="119"/>
    </location>
</feature>
<sequence>MTLDTRIRDSFLAQGFLQTMGATLDHVAPGAVHISVPLGPALTQQQGFAHGGVGFSIADSAAGFSALTLVEAPDDVVTSDMTIHYLSPAIGDRLIARGTVLRPGRRMLVTQADVYALRDGREVHAARLTGTMVRVTPR</sequence>